<evidence type="ECO:0000256" key="12">
    <source>
        <dbReference type="RuleBase" id="RU003357"/>
    </source>
</evidence>
<dbReference type="InterPro" id="IPR000531">
    <property type="entry name" value="Beta-barrel_TonB"/>
</dbReference>
<keyword evidence="7" id="KW-0406">Ion transport</keyword>
<evidence type="ECO:0000256" key="2">
    <source>
        <dbReference type="ARBA" id="ARBA00022448"/>
    </source>
</evidence>
<evidence type="ECO:0000256" key="13">
    <source>
        <dbReference type="SAM" id="SignalP"/>
    </source>
</evidence>
<protein>
    <submittedName>
        <fullName evidence="16">TonB-dependent receptor</fullName>
    </submittedName>
</protein>
<dbReference type="InterPro" id="IPR012910">
    <property type="entry name" value="Plug_dom"/>
</dbReference>
<feature type="signal peptide" evidence="13">
    <location>
        <begin position="1"/>
        <end position="22"/>
    </location>
</feature>
<evidence type="ECO:0000256" key="1">
    <source>
        <dbReference type="ARBA" id="ARBA00004571"/>
    </source>
</evidence>
<dbReference type="Proteomes" id="UP001500713">
    <property type="component" value="Unassembled WGS sequence"/>
</dbReference>
<comment type="similarity">
    <text evidence="11 12">Belongs to the TonB-dependent receptor family.</text>
</comment>
<keyword evidence="16" id="KW-0675">Receptor</keyword>
<keyword evidence="2 11" id="KW-0813">Transport</keyword>
<gene>
    <name evidence="16" type="ORF">GCM10009096_31260</name>
</gene>
<evidence type="ECO:0000256" key="10">
    <source>
        <dbReference type="ARBA" id="ARBA00023237"/>
    </source>
</evidence>
<organism evidence="16 17">
    <name type="scientific">Parasphingorhabdus litoris</name>
    <dbReference type="NCBI Taxonomy" id="394733"/>
    <lineage>
        <taxon>Bacteria</taxon>
        <taxon>Pseudomonadati</taxon>
        <taxon>Pseudomonadota</taxon>
        <taxon>Alphaproteobacteria</taxon>
        <taxon>Sphingomonadales</taxon>
        <taxon>Sphingomonadaceae</taxon>
        <taxon>Parasphingorhabdus</taxon>
    </lineage>
</organism>
<evidence type="ECO:0000256" key="6">
    <source>
        <dbReference type="ARBA" id="ARBA00023004"/>
    </source>
</evidence>
<dbReference type="Gene3D" id="2.40.170.20">
    <property type="entry name" value="TonB-dependent receptor, beta-barrel domain"/>
    <property type="match status" value="2"/>
</dbReference>
<comment type="caution">
    <text evidence="16">The sequence shown here is derived from an EMBL/GenBank/DDBJ whole genome shotgun (WGS) entry which is preliminary data.</text>
</comment>
<feature type="domain" description="TonB-dependent receptor-like beta-barrel" evidence="14">
    <location>
        <begin position="294"/>
        <end position="762"/>
    </location>
</feature>
<comment type="subcellular location">
    <subcellularLocation>
        <location evidence="1 11">Cell outer membrane</location>
        <topology evidence="1 11">Multi-pass membrane protein</topology>
    </subcellularLocation>
</comment>
<keyword evidence="3 11" id="KW-1134">Transmembrane beta strand</keyword>
<dbReference type="InterPro" id="IPR036942">
    <property type="entry name" value="Beta-barrel_TonB_sf"/>
</dbReference>
<reference evidence="17" key="1">
    <citation type="journal article" date="2019" name="Int. J. Syst. Evol. Microbiol.">
        <title>The Global Catalogue of Microorganisms (GCM) 10K type strain sequencing project: providing services to taxonomists for standard genome sequencing and annotation.</title>
        <authorList>
            <consortium name="The Broad Institute Genomics Platform"/>
            <consortium name="The Broad Institute Genome Sequencing Center for Infectious Disease"/>
            <person name="Wu L."/>
            <person name="Ma J."/>
        </authorList>
    </citation>
    <scope>NUCLEOTIDE SEQUENCE [LARGE SCALE GENOMIC DNA]</scope>
    <source>
        <strain evidence="17">JCM 14162</strain>
    </source>
</reference>
<proteinExistence type="inferred from homology"/>
<keyword evidence="5 11" id="KW-0812">Transmembrane</keyword>
<evidence type="ECO:0000313" key="17">
    <source>
        <dbReference type="Proteomes" id="UP001500713"/>
    </source>
</evidence>
<sequence>MKTVLKGLLLAATAATPTHVLAQDVGQQDAVESDNVIVVTARKREESLQNIPVAVSVFGEDLIDEANISGLEQISDFTPGFQLQSAFGRDADRPVIRGTSNILISEGKVGFFIDGVPFVGASTALDLENYRRVEVIKGPQSAVFGRGTLSGAVNYVSKQPTDELTADFELTAATHDDYEIFGRVAGPIADGLSGFVSGKYNSFGGDYTNSVTGNSLGQETLTISAGLNYQSDGFEASVIYLRTEDDDDHYAIGLQDSSFNNIFTEGSRGYFQGEVELREPIGLNTDELIEPGLNRKANRIIATATAELGDSGYTATALFGYTDITERTGTDQTFNDQTALFISSPFVCANFIPDCAFGVSPFNTDSEIERTAISAELRFASPQDKAIRFEIGGFFFDDQTNGTDYGRKQTEFGFDSISETDVTTNLAAFGSVEFDVTDRLTIGGELRIAREEIGTRPGDSYRLGDLFAGVTDPDRIIAGDGAVRNATFKSVLPRITVDYQANDDLLVYAKYSEGNSPGGFNSTDAPITTFGEESLKNYEVGIKSEPLDGLRVNLAGFFIDYGDQVLTSTFTTGAGGVDSFSDNIGDTEIYGLELDATWRVTDFLTLSGTYAYIDAEVTNGVSTDQAILLGGTTGTGTVADPNNPGATLVTTDGCTNPAAILDAGQLLGDGTLTTGPIPCATFADVSGQTPPLVSKHQATFSAAFDVPIGDSGWDIFARGDVIYRSSFFAQIHNLAETGDSTKVNFSAGVRKDNLTLRFWVKNAFQDETPRGILRYVDFSAPTLNGVRQRAFAITPPERRQFGVTLSGSF</sequence>
<dbReference type="PROSITE" id="PS52016">
    <property type="entry name" value="TONB_DEPENDENT_REC_3"/>
    <property type="match status" value="1"/>
</dbReference>
<evidence type="ECO:0000256" key="9">
    <source>
        <dbReference type="ARBA" id="ARBA00023136"/>
    </source>
</evidence>
<evidence type="ECO:0000256" key="3">
    <source>
        <dbReference type="ARBA" id="ARBA00022452"/>
    </source>
</evidence>
<keyword evidence="9 11" id="KW-0472">Membrane</keyword>
<evidence type="ECO:0000259" key="14">
    <source>
        <dbReference type="Pfam" id="PF00593"/>
    </source>
</evidence>
<evidence type="ECO:0000256" key="7">
    <source>
        <dbReference type="ARBA" id="ARBA00023065"/>
    </source>
</evidence>
<evidence type="ECO:0000313" key="16">
    <source>
        <dbReference type="EMBL" id="GAA0486229.1"/>
    </source>
</evidence>
<dbReference type="InterPro" id="IPR039426">
    <property type="entry name" value="TonB-dep_rcpt-like"/>
</dbReference>
<dbReference type="PANTHER" id="PTHR32552:SF81">
    <property type="entry name" value="TONB-DEPENDENT OUTER MEMBRANE RECEPTOR"/>
    <property type="match status" value="1"/>
</dbReference>
<evidence type="ECO:0000259" key="15">
    <source>
        <dbReference type="Pfam" id="PF07715"/>
    </source>
</evidence>
<keyword evidence="4" id="KW-0410">Iron transport</keyword>
<dbReference type="SUPFAM" id="SSF56935">
    <property type="entry name" value="Porins"/>
    <property type="match status" value="1"/>
</dbReference>
<evidence type="ECO:0000256" key="11">
    <source>
        <dbReference type="PROSITE-ProRule" id="PRU01360"/>
    </source>
</evidence>
<dbReference type="EMBL" id="BAAAEM010000003">
    <property type="protein sequence ID" value="GAA0486229.1"/>
    <property type="molecule type" value="Genomic_DNA"/>
</dbReference>
<feature type="chain" id="PRO_5047162573" evidence="13">
    <location>
        <begin position="23"/>
        <end position="809"/>
    </location>
</feature>
<evidence type="ECO:0000256" key="5">
    <source>
        <dbReference type="ARBA" id="ARBA00022692"/>
    </source>
</evidence>
<dbReference type="PANTHER" id="PTHR32552">
    <property type="entry name" value="FERRICHROME IRON RECEPTOR-RELATED"/>
    <property type="match status" value="1"/>
</dbReference>
<dbReference type="Pfam" id="PF07715">
    <property type="entry name" value="Plug"/>
    <property type="match status" value="1"/>
</dbReference>
<feature type="domain" description="TonB-dependent receptor plug" evidence="15">
    <location>
        <begin position="48"/>
        <end position="152"/>
    </location>
</feature>
<keyword evidence="8 12" id="KW-0798">TonB box</keyword>
<accession>A0ABP3KSN6</accession>
<keyword evidence="17" id="KW-1185">Reference proteome</keyword>
<keyword evidence="10 11" id="KW-0998">Cell outer membrane</keyword>
<dbReference type="RefSeq" id="WP_229955652.1">
    <property type="nucleotide sequence ID" value="NZ_BAAAEM010000003.1"/>
</dbReference>
<name>A0ABP3KSN6_9SPHN</name>
<evidence type="ECO:0000256" key="8">
    <source>
        <dbReference type="ARBA" id="ARBA00023077"/>
    </source>
</evidence>
<keyword evidence="6" id="KW-0408">Iron</keyword>
<evidence type="ECO:0000256" key="4">
    <source>
        <dbReference type="ARBA" id="ARBA00022496"/>
    </source>
</evidence>
<keyword evidence="13" id="KW-0732">Signal</keyword>
<dbReference type="Pfam" id="PF00593">
    <property type="entry name" value="TonB_dep_Rec_b-barrel"/>
    <property type="match status" value="1"/>
</dbReference>